<protein>
    <submittedName>
        <fullName evidence="1">Uncharacterized protein</fullName>
    </submittedName>
</protein>
<dbReference type="AlphaFoldDB" id="A0A6C0B306"/>
<evidence type="ECO:0000313" key="1">
    <source>
        <dbReference type="EMBL" id="QHS85908.1"/>
    </source>
</evidence>
<name>A0A6C0B306_9ZZZZ</name>
<proteinExistence type="predicted"/>
<organism evidence="1">
    <name type="scientific">viral metagenome</name>
    <dbReference type="NCBI Taxonomy" id="1070528"/>
    <lineage>
        <taxon>unclassified sequences</taxon>
        <taxon>metagenomes</taxon>
        <taxon>organismal metagenomes</taxon>
    </lineage>
</organism>
<accession>A0A6C0B306</accession>
<sequence length="123" mass="14527">MIHLYLYLQPFEYFRSMCNIDMSKIPADKLADECDNIFQHHKTSKLFFGYLDPGWMLDPRHEARIRNTIRKFEVYMVTFHLESLPHAWKNEIDTVYVQNPKDGGAKTVDNGCVVQAELETENR</sequence>
<reference evidence="1" key="1">
    <citation type="journal article" date="2020" name="Nature">
        <title>Giant virus diversity and host interactions through global metagenomics.</title>
        <authorList>
            <person name="Schulz F."/>
            <person name="Roux S."/>
            <person name="Paez-Espino D."/>
            <person name="Jungbluth S."/>
            <person name="Walsh D.A."/>
            <person name="Denef V.J."/>
            <person name="McMahon K.D."/>
            <person name="Konstantinidis K.T."/>
            <person name="Eloe-Fadrosh E.A."/>
            <person name="Kyrpides N.C."/>
            <person name="Woyke T."/>
        </authorList>
    </citation>
    <scope>NUCLEOTIDE SEQUENCE</scope>
    <source>
        <strain evidence="1">GVMAG-M-3300009185-36</strain>
    </source>
</reference>
<dbReference type="EMBL" id="MN739048">
    <property type="protein sequence ID" value="QHS85908.1"/>
    <property type="molecule type" value="Genomic_DNA"/>
</dbReference>